<evidence type="ECO:0000313" key="2">
    <source>
        <dbReference type="Proteomes" id="UP000008803"/>
    </source>
</evidence>
<gene>
    <name evidence="1" type="ORF">EUS_10320</name>
</gene>
<name>D4JT12_9FIRM</name>
<sequence length="52" mass="5931">MIAEKQTKSANFLRIIAILKSLRDDGKISIQEYSRAKKYYKKLTGADIIIAD</sequence>
<dbReference type="BioCyc" id="ESIR657319:G136K-868-MONOMER"/>
<protein>
    <submittedName>
        <fullName evidence="1">Uncharacterized protein</fullName>
    </submittedName>
</protein>
<reference evidence="1 2" key="2">
    <citation type="submission" date="2010-03" db="EMBL/GenBank/DDBJ databases">
        <authorList>
            <person name="Pajon A."/>
        </authorList>
    </citation>
    <scope>NUCLEOTIDE SEQUENCE [LARGE SCALE GENOMIC DNA]</scope>
    <source>
        <strain evidence="1 2">70/3</strain>
    </source>
</reference>
<dbReference type="KEGG" id="esu:EUS_10320"/>
<evidence type="ECO:0000313" key="1">
    <source>
        <dbReference type="EMBL" id="CBK96231.1"/>
    </source>
</evidence>
<proteinExistence type="predicted"/>
<accession>D4JT12</accession>
<dbReference type="Proteomes" id="UP000008803">
    <property type="component" value="Chromosome"/>
</dbReference>
<reference evidence="1 2" key="1">
    <citation type="submission" date="2010-03" db="EMBL/GenBank/DDBJ databases">
        <title>The genome sequence of Eubacterium siraeum 70/3.</title>
        <authorList>
            <consortium name="metaHIT consortium -- http://www.metahit.eu/"/>
            <person name="Pajon A."/>
            <person name="Turner K."/>
            <person name="Parkhill J."/>
            <person name="Duncan S."/>
            <person name="Flint H."/>
        </authorList>
    </citation>
    <scope>NUCLEOTIDE SEQUENCE [LARGE SCALE GENOMIC DNA]</scope>
    <source>
        <strain evidence="1 2">70/3</strain>
    </source>
</reference>
<dbReference type="AlphaFoldDB" id="D4JT12"/>
<dbReference type="EMBL" id="FP929044">
    <property type="protein sequence ID" value="CBK96231.1"/>
    <property type="molecule type" value="Genomic_DNA"/>
</dbReference>
<dbReference type="HOGENOM" id="CLU_3080014_0_0_9"/>
<dbReference type="PATRIC" id="fig|657319.3.peg.1324"/>
<organism evidence="1 2">
    <name type="scientific">[Eubacterium] siraeum 70/3</name>
    <dbReference type="NCBI Taxonomy" id="657319"/>
    <lineage>
        <taxon>Bacteria</taxon>
        <taxon>Bacillati</taxon>
        <taxon>Bacillota</taxon>
        <taxon>Clostridia</taxon>
        <taxon>Eubacteriales</taxon>
        <taxon>Oscillospiraceae</taxon>
        <taxon>Oscillospiraceae incertae sedis</taxon>
    </lineage>
</organism>